<dbReference type="PANTHER" id="PTHR37940:SF1">
    <property type="entry name" value="LYSINE--TRNA LIGASE"/>
    <property type="match status" value="1"/>
</dbReference>
<comment type="similarity">
    <text evidence="2 10">Belongs to the class-I aminoacyl-tRNA synthetase family.</text>
</comment>
<keyword evidence="7 10" id="KW-0648">Protein biosynthesis</keyword>
<dbReference type="Pfam" id="PF01921">
    <property type="entry name" value="tRNA-synt_1f"/>
    <property type="match status" value="1"/>
</dbReference>
<dbReference type="EMBL" id="CP038852">
    <property type="protein sequence ID" value="QIZ21190.1"/>
    <property type="molecule type" value="Genomic_DNA"/>
</dbReference>
<evidence type="ECO:0000256" key="1">
    <source>
        <dbReference type="ARBA" id="ARBA00004496"/>
    </source>
</evidence>
<dbReference type="NCBIfam" id="NF001968">
    <property type="entry name" value="PRK00750.1-2"/>
    <property type="match status" value="1"/>
</dbReference>
<dbReference type="AlphaFoldDB" id="A0A6H1Q3W3"/>
<organism evidence="11 12">
    <name type="scientific">Candidatus Pelagibacter giovannonii</name>
    <dbReference type="NCBI Taxonomy" id="2563896"/>
    <lineage>
        <taxon>Bacteria</taxon>
        <taxon>Pseudomonadati</taxon>
        <taxon>Pseudomonadota</taxon>
        <taxon>Alphaproteobacteria</taxon>
        <taxon>Candidatus Pelagibacterales</taxon>
        <taxon>Candidatus Pelagibacteraceae</taxon>
        <taxon>Candidatus Pelagibacter</taxon>
    </lineage>
</organism>
<keyword evidence="6 10" id="KW-0067">ATP-binding</keyword>
<dbReference type="InterPro" id="IPR008925">
    <property type="entry name" value="aa_tRNA-synth_I_cd-bd_sf"/>
</dbReference>
<protein>
    <recommendedName>
        <fullName evidence="10">Lysine--tRNA ligase</fullName>
        <ecNumber evidence="10">6.1.1.6</ecNumber>
    </recommendedName>
    <alternativeName>
        <fullName evidence="10">Lysyl-tRNA synthetase</fullName>
        <shortName evidence="10">LysRS</shortName>
    </alternativeName>
</protein>
<feature type="short sequence motif" description="'HIGH' region" evidence="10">
    <location>
        <begin position="48"/>
        <end position="56"/>
    </location>
</feature>
<dbReference type="InterPro" id="IPR002904">
    <property type="entry name" value="Lys-tRNA-ligase"/>
</dbReference>
<evidence type="ECO:0000313" key="12">
    <source>
        <dbReference type="Proteomes" id="UP000501094"/>
    </source>
</evidence>
<accession>A0A6H1Q3W3</accession>
<dbReference type="SUPFAM" id="SSF48163">
    <property type="entry name" value="An anticodon-binding domain of class I aminoacyl-tRNA synthetases"/>
    <property type="match status" value="1"/>
</dbReference>
<feature type="binding site" evidence="10">
    <location>
        <position position="296"/>
    </location>
    <ligand>
        <name>ATP</name>
        <dbReference type="ChEBI" id="CHEBI:30616"/>
    </ligand>
</feature>
<keyword evidence="8 10" id="KW-0030">Aminoacyl-tRNA synthetase</keyword>
<dbReference type="EC" id="6.1.1.6" evidence="10"/>
<evidence type="ECO:0000256" key="3">
    <source>
        <dbReference type="ARBA" id="ARBA00022490"/>
    </source>
</evidence>
<evidence type="ECO:0000256" key="6">
    <source>
        <dbReference type="ARBA" id="ARBA00022840"/>
    </source>
</evidence>
<comment type="subcellular location">
    <subcellularLocation>
        <location evidence="1 10">Cytoplasm</location>
    </subcellularLocation>
</comment>
<dbReference type="Gene3D" id="1.10.10.350">
    <property type="match status" value="1"/>
</dbReference>
<dbReference type="HAMAP" id="MF_00177">
    <property type="entry name" value="Lys_tRNA_synth_class1"/>
    <property type="match status" value="1"/>
</dbReference>
<dbReference type="GO" id="GO:0005524">
    <property type="term" value="F:ATP binding"/>
    <property type="evidence" value="ECO:0007669"/>
    <property type="project" value="UniProtKB-UniRule"/>
</dbReference>
<proteinExistence type="inferred from homology"/>
<dbReference type="GO" id="GO:0005737">
    <property type="term" value="C:cytoplasm"/>
    <property type="evidence" value="ECO:0007669"/>
    <property type="project" value="UniProtKB-SubCell"/>
</dbReference>
<dbReference type="Gene3D" id="3.40.50.620">
    <property type="entry name" value="HUPs"/>
    <property type="match status" value="2"/>
</dbReference>
<dbReference type="Proteomes" id="UP000501094">
    <property type="component" value="Chromosome"/>
</dbReference>
<evidence type="ECO:0000256" key="5">
    <source>
        <dbReference type="ARBA" id="ARBA00022741"/>
    </source>
</evidence>
<feature type="short sequence motif" description="'KMSKS' region" evidence="10">
    <location>
        <begin position="293"/>
        <end position="297"/>
    </location>
</feature>
<comment type="catalytic activity">
    <reaction evidence="9 10">
        <text>tRNA(Lys) + L-lysine + ATP = L-lysyl-tRNA(Lys) + AMP + diphosphate</text>
        <dbReference type="Rhea" id="RHEA:20792"/>
        <dbReference type="Rhea" id="RHEA-COMP:9696"/>
        <dbReference type="Rhea" id="RHEA-COMP:9697"/>
        <dbReference type="ChEBI" id="CHEBI:30616"/>
        <dbReference type="ChEBI" id="CHEBI:32551"/>
        <dbReference type="ChEBI" id="CHEBI:33019"/>
        <dbReference type="ChEBI" id="CHEBI:78442"/>
        <dbReference type="ChEBI" id="CHEBI:78529"/>
        <dbReference type="ChEBI" id="CHEBI:456215"/>
        <dbReference type="EC" id="6.1.1.6"/>
    </reaction>
</comment>
<dbReference type="SUPFAM" id="SSF52374">
    <property type="entry name" value="Nucleotidylyl transferase"/>
    <property type="match status" value="1"/>
</dbReference>
<reference evidence="11 12" key="1">
    <citation type="journal article" date="2020" name="Nat. Microbiol.">
        <title>Lysogenic host-virus interactions in SAR11 marine bacteria.</title>
        <authorList>
            <person name="Morris R.M."/>
            <person name="Cain K.R."/>
            <person name="Hvorecny K.L."/>
            <person name="Kollman J.M."/>
        </authorList>
    </citation>
    <scope>NUCLEOTIDE SEQUENCE [LARGE SCALE GENOMIC DNA]</scope>
    <source>
        <strain evidence="11 12">NP1</strain>
    </source>
</reference>
<evidence type="ECO:0000313" key="11">
    <source>
        <dbReference type="EMBL" id="QIZ21190.1"/>
    </source>
</evidence>
<evidence type="ECO:0000256" key="9">
    <source>
        <dbReference type="ARBA" id="ARBA00048573"/>
    </source>
</evidence>
<dbReference type="InterPro" id="IPR014729">
    <property type="entry name" value="Rossmann-like_a/b/a_fold"/>
</dbReference>
<dbReference type="PROSITE" id="PS00178">
    <property type="entry name" value="AA_TRNA_LIGASE_I"/>
    <property type="match status" value="1"/>
</dbReference>
<dbReference type="KEGG" id="peg:E5R92_05270"/>
<dbReference type="InterPro" id="IPR001412">
    <property type="entry name" value="aa-tRNA-synth_I_CS"/>
</dbReference>
<evidence type="ECO:0000256" key="10">
    <source>
        <dbReference type="HAMAP-Rule" id="MF_00177"/>
    </source>
</evidence>
<dbReference type="NCBIfam" id="TIGR00467">
    <property type="entry name" value="lysS_arch"/>
    <property type="match status" value="1"/>
</dbReference>
<keyword evidence="3 10" id="KW-0963">Cytoplasm</keyword>
<evidence type="ECO:0000256" key="8">
    <source>
        <dbReference type="ARBA" id="ARBA00023146"/>
    </source>
</evidence>
<keyword evidence="5 10" id="KW-0547">Nucleotide-binding</keyword>
<keyword evidence="12" id="KW-1185">Reference proteome</keyword>
<dbReference type="PANTHER" id="PTHR37940">
    <property type="entry name" value="LYSINE--TRNA LIGASE"/>
    <property type="match status" value="1"/>
</dbReference>
<dbReference type="GO" id="GO:0000049">
    <property type="term" value="F:tRNA binding"/>
    <property type="evidence" value="ECO:0007669"/>
    <property type="project" value="InterPro"/>
</dbReference>
<evidence type="ECO:0000256" key="4">
    <source>
        <dbReference type="ARBA" id="ARBA00022598"/>
    </source>
</evidence>
<sequence length="525" mass="60521">MLLNKVIEKDNLDKTNAWPFVEAKKLLRERKSFITKKGKIILQTGYGPSGLPHIGTFGEVARTSMMVNALRQLTDTPTEIITFSDDMDGLRKVPENVPNQELLNNNLHKPLTQVPDPFEKFSSFGEHNNEMLKDFLNKFNFEYNFQSSSVLYKGGFFNPTLQIILENYQGIMDIILPTLGKERQKTYSPFLPISPDTGKVLEIPVLEILKEKSKIIFDNNGKKLEVSILDGNCKLQWKVDWAMRWYALDVDFEMYGKDLIESAILSSRIIKLIGKTNPSGFAYELFLDERGEKISKSKGNGITIDQWLEYASPESLSLYMYQNPKRAKKLYKEIVPKTVDEYLDLIEKAKNQNELQLLMNPVWHVHNGLIPKEDTIMSFSMLLNLVETSNADSKELLWKFVKKYKKNLLEKEHPIFDNLIGYAIKYFNDVIKLKKKYKTPNASEKVALEALVKSLGGCNDKMLPEDIQTLIYSTGKENGYTENLRDWFKLIYEVVFGDENGPRMGFFISFFGVNETKELIKEKIK</sequence>
<dbReference type="GO" id="GO:0006430">
    <property type="term" value="P:lysyl-tRNA aminoacylation"/>
    <property type="evidence" value="ECO:0007669"/>
    <property type="project" value="UniProtKB-UniRule"/>
</dbReference>
<evidence type="ECO:0000256" key="7">
    <source>
        <dbReference type="ARBA" id="ARBA00022917"/>
    </source>
</evidence>
<dbReference type="InterPro" id="IPR020751">
    <property type="entry name" value="aa-tRNA-synth_I_codon-bd_sub2"/>
</dbReference>
<evidence type="ECO:0000256" key="2">
    <source>
        <dbReference type="ARBA" id="ARBA00005594"/>
    </source>
</evidence>
<name>A0A6H1Q3W3_9PROT</name>
<keyword evidence="4 10" id="KW-0436">Ligase</keyword>
<dbReference type="GO" id="GO:0004824">
    <property type="term" value="F:lysine-tRNA ligase activity"/>
    <property type="evidence" value="ECO:0007669"/>
    <property type="project" value="UniProtKB-UniRule"/>
</dbReference>
<gene>
    <name evidence="10" type="primary">lysS</name>
    <name evidence="11" type="ORF">E5R92_05270</name>
</gene>